<dbReference type="SUPFAM" id="SSF48452">
    <property type="entry name" value="TPR-like"/>
    <property type="match status" value="2"/>
</dbReference>
<dbReference type="InterPro" id="IPR011990">
    <property type="entry name" value="TPR-like_helical_dom_sf"/>
</dbReference>
<evidence type="ECO:0000313" key="1">
    <source>
        <dbReference type="EMBL" id="CAE7273498.1"/>
    </source>
</evidence>
<dbReference type="Proteomes" id="UP000604046">
    <property type="component" value="Unassembled WGS sequence"/>
</dbReference>
<sequence>MGAGASAAASEAVSLPVAKALKRVELSEYFSGPYLEGKLYSGSDYSRDLAGDAQTFKYEAPDGPVHVWQFAFDARDLHTSGDDDFVVLYHYCNELAFTNICNEQQTAAELFASLVDTRAHFGKGIYATRHEPSVWGSRTRVLLNNYSNGSPLCDANGEEARRVLREWGDENPSGHRAAFCLPILAPKAMAYNIFEQLTPDMSSKLVHDPDTGTERPVKLGEDYKGRAVDPARDVWVVRVVDDAGAVQNASAETDGLLQLMRRRLALLRGDKGDTDMDTLACMHELASRLQARGQHDEAEQLNRECLTERRSKLGDQHPHTLISINNLAGLLEVDAPCGSEHALHSPARSRLEEAEPLYREALEARRSKLGDQHPDTLISINNLAALLEARGRLEEAEPLYREALKARRSKLGDQHPDTLISINNLAALLKAHGRLEEAEPLYREALEGSRTTLGGSHPHTLVSVYNLACLLETIGQHDEAEKLYREELEQCRAKFGATHEETLSSTQNLARFLQERGKESKLAELLEQLPP</sequence>
<dbReference type="OrthoDB" id="311289at2759"/>
<dbReference type="SMART" id="SM00028">
    <property type="entry name" value="TPR"/>
    <property type="match status" value="3"/>
</dbReference>
<dbReference type="Pfam" id="PF13424">
    <property type="entry name" value="TPR_12"/>
    <property type="match status" value="2"/>
</dbReference>
<gene>
    <name evidence="1" type="primary">klc-2</name>
    <name evidence="1" type="ORF">SNAT2548_LOCUS14512</name>
</gene>
<evidence type="ECO:0000313" key="2">
    <source>
        <dbReference type="Proteomes" id="UP000604046"/>
    </source>
</evidence>
<dbReference type="PANTHER" id="PTHR46082:SF6">
    <property type="entry name" value="AAA+ ATPASE DOMAIN-CONTAINING PROTEIN-RELATED"/>
    <property type="match status" value="1"/>
</dbReference>
<name>A0A812N2J6_9DINO</name>
<dbReference type="Gene3D" id="1.25.40.10">
    <property type="entry name" value="Tetratricopeptide repeat domain"/>
    <property type="match status" value="2"/>
</dbReference>
<dbReference type="InterPro" id="IPR053137">
    <property type="entry name" value="NLR-like"/>
</dbReference>
<dbReference type="Pfam" id="PF13374">
    <property type="entry name" value="TPR_10"/>
    <property type="match status" value="2"/>
</dbReference>
<dbReference type="EMBL" id="CAJNDS010001702">
    <property type="protein sequence ID" value="CAE7273498.1"/>
    <property type="molecule type" value="Genomic_DNA"/>
</dbReference>
<dbReference type="InterPro" id="IPR019734">
    <property type="entry name" value="TPR_rpt"/>
</dbReference>
<reference evidence="1" key="1">
    <citation type="submission" date="2021-02" db="EMBL/GenBank/DDBJ databases">
        <authorList>
            <person name="Dougan E. K."/>
            <person name="Rhodes N."/>
            <person name="Thang M."/>
            <person name="Chan C."/>
        </authorList>
    </citation>
    <scope>NUCLEOTIDE SEQUENCE</scope>
</reference>
<dbReference type="PANTHER" id="PTHR46082">
    <property type="entry name" value="ATP/GTP-BINDING PROTEIN-RELATED"/>
    <property type="match status" value="1"/>
</dbReference>
<accession>A0A812N2J6</accession>
<organism evidence="1 2">
    <name type="scientific">Symbiodinium natans</name>
    <dbReference type="NCBI Taxonomy" id="878477"/>
    <lineage>
        <taxon>Eukaryota</taxon>
        <taxon>Sar</taxon>
        <taxon>Alveolata</taxon>
        <taxon>Dinophyceae</taxon>
        <taxon>Suessiales</taxon>
        <taxon>Symbiodiniaceae</taxon>
        <taxon>Symbiodinium</taxon>
    </lineage>
</organism>
<proteinExistence type="predicted"/>
<protein>
    <submittedName>
        <fullName evidence="1">Klc-2 protein</fullName>
    </submittedName>
</protein>
<comment type="caution">
    <text evidence="1">The sequence shown here is derived from an EMBL/GenBank/DDBJ whole genome shotgun (WGS) entry which is preliminary data.</text>
</comment>
<keyword evidence="2" id="KW-1185">Reference proteome</keyword>
<dbReference type="AlphaFoldDB" id="A0A812N2J6"/>